<organism evidence="4 5">
    <name type="scientific">Achromobacter aegrifaciens</name>
    <dbReference type="NCBI Taxonomy" id="1287736"/>
    <lineage>
        <taxon>Bacteria</taxon>
        <taxon>Pseudomonadati</taxon>
        <taxon>Pseudomonadota</taxon>
        <taxon>Betaproteobacteria</taxon>
        <taxon>Burkholderiales</taxon>
        <taxon>Alcaligenaceae</taxon>
        <taxon>Achromobacter</taxon>
    </lineage>
</organism>
<keyword evidence="2" id="KW-1133">Transmembrane helix</keyword>
<proteinExistence type="predicted"/>
<dbReference type="AlphaFoldDB" id="A0AAD2J4Q3"/>
<dbReference type="PROSITE" id="PS51257">
    <property type="entry name" value="PROKAR_LIPOPROTEIN"/>
    <property type="match status" value="1"/>
</dbReference>
<accession>A0AAD2J4Q3</accession>
<evidence type="ECO:0000256" key="2">
    <source>
        <dbReference type="SAM" id="Phobius"/>
    </source>
</evidence>
<feature type="transmembrane region" description="Helical" evidence="2">
    <location>
        <begin position="12"/>
        <end position="35"/>
    </location>
</feature>
<dbReference type="Proteomes" id="UP000044098">
    <property type="component" value="Unassembled WGS sequence"/>
</dbReference>
<dbReference type="EMBL" id="CYTK01000012">
    <property type="protein sequence ID" value="CUJ70891.1"/>
    <property type="molecule type" value="Genomic_DNA"/>
</dbReference>
<feature type="transmembrane region" description="Helical" evidence="2">
    <location>
        <begin position="95"/>
        <end position="116"/>
    </location>
</feature>
<sequence>MARSNGERQQDSIALWLLIGVGCFAILGGTLWLVASNRIVFYSAPLFHWLAKPWGWLPFGYTEQVAFDMEAMYRLARRYPTRIGFLDWLGYAHTAMRPVSLFLVGWVLLIGARLYARRAGSQNLQRKMTPDLLVQELMHFTTDIAPIACIQKQLVQNKLKRWRRQVSPMEVLHRAKVKGIPVIEPGMRLNEARLAEYLSAYTFIEVSGPGGKTERIRHNEFLGRQIVDLAVDSRNTERAFVDRMSSIGKTMFALLAPGAFNGAEGRAEAETVIRALNWSAYGSREGMARLDLPIVQDMYEKYREHSAVKQLLQMHHWEYTFLLALQHIAGRSSKIGSWRYIWLRPMDRILFFTLDTDGRHTPHAESAVAAMGQAPYERLCVEEGMLPLCEVHEKDRQRGERGKTMPIIFVDKVVAGFKAEFDAWVSGVDDDHLDQMWKSKDIWSMARQTLAPEDIPDVPPSEALTEDSAFDDYASGQLREMKAAEDARLQDALAASAPPGSGNASAKL</sequence>
<feature type="domain" description="DotM C-terminal cytoplasmic" evidence="3">
    <location>
        <begin position="241"/>
        <end position="384"/>
    </location>
</feature>
<evidence type="ECO:0000256" key="1">
    <source>
        <dbReference type="SAM" id="MobiDB-lite"/>
    </source>
</evidence>
<evidence type="ECO:0000313" key="5">
    <source>
        <dbReference type="Proteomes" id="UP000044098"/>
    </source>
</evidence>
<reference evidence="4 5" key="1">
    <citation type="submission" date="2015-09" db="EMBL/GenBank/DDBJ databases">
        <authorList>
            <consortium name="Pathogen Informatics"/>
        </authorList>
    </citation>
    <scope>NUCLEOTIDE SEQUENCE [LARGE SCALE GENOMIC DNA]</scope>
    <source>
        <strain evidence="4 5">2789STDY5608625</strain>
    </source>
</reference>
<dbReference type="InterPro" id="IPR056464">
    <property type="entry name" value="DotM_C"/>
</dbReference>
<evidence type="ECO:0000259" key="3">
    <source>
        <dbReference type="Pfam" id="PF23127"/>
    </source>
</evidence>
<comment type="caution">
    <text evidence="4">The sequence shown here is derived from an EMBL/GenBank/DDBJ whole genome shotgun (WGS) entry which is preliminary data.</text>
</comment>
<protein>
    <recommendedName>
        <fullName evidence="3">DotM C-terminal cytoplasmic domain-containing protein</fullName>
    </recommendedName>
</protein>
<evidence type="ECO:0000313" key="4">
    <source>
        <dbReference type="EMBL" id="CUJ70891.1"/>
    </source>
</evidence>
<feature type="compositionally biased region" description="Low complexity" evidence="1">
    <location>
        <begin position="492"/>
        <end position="508"/>
    </location>
</feature>
<gene>
    <name evidence="4" type="ORF">ERS370000_05418</name>
</gene>
<name>A0AAD2J4Q3_ACHAE</name>
<keyword evidence="2" id="KW-0472">Membrane</keyword>
<keyword evidence="2" id="KW-0812">Transmembrane</keyword>
<feature type="region of interest" description="Disordered" evidence="1">
    <location>
        <begin position="489"/>
        <end position="508"/>
    </location>
</feature>
<dbReference type="RefSeq" id="WP_054458020.1">
    <property type="nucleotide sequence ID" value="NZ_CYTK01000012.1"/>
</dbReference>
<dbReference type="Pfam" id="PF23127">
    <property type="entry name" value="DotM_C"/>
    <property type="match status" value="1"/>
</dbReference>